<dbReference type="Pfam" id="PF22041">
    <property type="entry name" value="GST_C_7"/>
    <property type="match status" value="1"/>
</dbReference>
<keyword evidence="2" id="KW-0808">Transferase</keyword>
<keyword evidence="3" id="KW-1185">Reference proteome</keyword>
<dbReference type="Gene3D" id="1.20.1050.10">
    <property type="match status" value="1"/>
</dbReference>
<dbReference type="GO" id="GO:0004364">
    <property type="term" value="F:glutathione transferase activity"/>
    <property type="evidence" value="ECO:0007669"/>
    <property type="project" value="TreeGrafter"/>
</dbReference>
<dbReference type="InterPro" id="IPR036282">
    <property type="entry name" value="Glutathione-S-Trfase_C_sf"/>
</dbReference>
<dbReference type="PANTHER" id="PTHR43968:SF6">
    <property type="entry name" value="GLUTATHIONE S-TRANSFERASE OMEGA"/>
    <property type="match status" value="1"/>
</dbReference>
<dbReference type="GO" id="GO:0005737">
    <property type="term" value="C:cytoplasm"/>
    <property type="evidence" value="ECO:0007669"/>
    <property type="project" value="TreeGrafter"/>
</dbReference>
<comment type="caution">
    <text evidence="2">The sequence shown here is derived from an EMBL/GenBank/DDBJ whole genome shotgun (WGS) entry which is preliminary data.</text>
</comment>
<dbReference type="PANTHER" id="PTHR43968">
    <property type="match status" value="1"/>
</dbReference>
<dbReference type="EMBL" id="FNBW01000009">
    <property type="protein sequence ID" value="SDG05056.1"/>
    <property type="molecule type" value="Genomic_DNA"/>
</dbReference>
<organism evidence="2 3">
    <name type="scientific">Thalassobaculum litoreum DSM 18839</name>
    <dbReference type="NCBI Taxonomy" id="1123362"/>
    <lineage>
        <taxon>Bacteria</taxon>
        <taxon>Pseudomonadati</taxon>
        <taxon>Pseudomonadota</taxon>
        <taxon>Alphaproteobacteria</taxon>
        <taxon>Rhodospirillales</taxon>
        <taxon>Thalassobaculaceae</taxon>
        <taxon>Thalassobaculum</taxon>
    </lineage>
</organism>
<dbReference type="Proteomes" id="UP000198615">
    <property type="component" value="Unassembled WGS sequence"/>
</dbReference>
<dbReference type="Pfam" id="PF13409">
    <property type="entry name" value="GST_N_2"/>
    <property type="match status" value="1"/>
</dbReference>
<feature type="domain" description="GST N-terminal" evidence="1">
    <location>
        <begin position="7"/>
        <end position="83"/>
    </location>
</feature>
<dbReference type="InterPro" id="IPR036249">
    <property type="entry name" value="Thioredoxin-like_sf"/>
</dbReference>
<gene>
    <name evidence="2" type="ORF">SAMN05660686_03214</name>
</gene>
<dbReference type="CDD" id="cd03202">
    <property type="entry name" value="GST_C_etherase_LigE"/>
    <property type="match status" value="1"/>
</dbReference>
<reference evidence="2 3" key="1">
    <citation type="submission" date="2016-10" db="EMBL/GenBank/DDBJ databases">
        <authorList>
            <person name="Varghese N."/>
            <person name="Submissions S."/>
        </authorList>
    </citation>
    <scope>NUCLEOTIDE SEQUENCE [LARGE SCALE GENOMIC DNA]</scope>
    <source>
        <strain evidence="2 3">DSM 18839</strain>
    </source>
</reference>
<dbReference type="OrthoDB" id="508035at2"/>
<name>A0A8G2BLH9_9PROT</name>
<dbReference type="InterPro" id="IPR054416">
    <property type="entry name" value="GST_UstS-like_C"/>
</dbReference>
<dbReference type="InterPro" id="IPR004045">
    <property type="entry name" value="Glutathione_S-Trfase_N"/>
</dbReference>
<dbReference type="InterPro" id="IPR050983">
    <property type="entry name" value="GST_Omega/HSP26"/>
</dbReference>
<dbReference type="Gene3D" id="3.40.30.10">
    <property type="entry name" value="Glutaredoxin"/>
    <property type="match status" value="1"/>
</dbReference>
<dbReference type="GO" id="GO:0006749">
    <property type="term" value="P:glutathione metabolic process"/>
    <property type="evidence" value="ECO:0007669"/>
    <property type="project" value="TreeGrafter"/>
</dbReference>
<accession>A0A8G2BLH9</accession>
<dbReference type="PROSITE" id="PS50404">
    <property type="entry name" value="GST_NTER"/>
    <property type="match status" value="1"/>
</dbReference>
<evidence type="ECO:0000259" key="1">
    <source>
        <dbReference type="PROSITE" id="PS50404"/>
    </source>
</evidence>
<evidence type="ECO:0000313" key="3">
    <source>
        <dbReference type="Proteomes" id="UP000198615"/>
    </source>
</evidence>
<sequence length="236" mass="26345">MAITFYDLCGKDGARFSPYGWRTRMALAHKGLDYDLELVKFTEKEKVAFSGQKLVPVIRYGETVVADSFAIACFLEDAFPDKPSLFGSPEVGTAGRGMAKVINGFVDRMVQPLIAPLIVADVFDCVDETCREYFRTSREQRFGMTLAEFQSKRDEKVAAFRTALEPIRLVVKDQPFIGGTAPTYADYILFGSMQWARLTSTFQLVEGDDPIHAWFERVLDSNGGIARQEPIVAKAA</sequence>
<proteinExistence type="predicted"/>
<evidence type="ECO:0000313" key="2">
    <source>
        <dbReference type="EMBL" id="SDG05056.1"/>
    </source>
</evidence>
<dbReference type="RefSeq" id="WP_028794229.1">
    <property type="nucleotide sequence ID" value="NZ_FNBW01000009.1"/>
</dbReference>
<dbReference type="AlphaFoldDB" id="A0A8G2BLH9"/>
<dbReference type="GO" id="GO:0045174">
    <property type="term" value="F:glutathione dehydrogenase (ascorbate) activity"/>
    <property type="evidence" value="ECO:0007669"/>
    <property type="project" value="TreeGrafter"/>
</dbReference>
<dbReference type="SUPFAM" id="SSF47616">
    <property type="entry name" value="GST C-terminal domain-like"/>
    <property type="match status" value="1"/>
</dbReference>
<protein>
    <submittedName>
        <fullName evidence="2">Glutathione S-transferase</fullName>
    </submittedName>
</protein>
<dbReference type="SUPFAM" id="SSF52833">
    <property type="entry name" value="Thioredoxin-like"/>
    <property type="match status" value="1"/>
</dbReference>